<sequence length="337" mass="37763">MQFLRNFSLKEYNSFGIDVKAHRFVSVSSIDELKSVLRNNYAEDLFILGGGSNMLLTGDLRKTVVHIGLKGKKIISESENEVIIEVAAGENWHELVLWTLEQGFGGLENLSLIPGNVGTAPIQNIGAYGVELKDHFVSCEALNIQTLEEKEFNLEACEFDYRNSVFKNQLKGQFIITSVQFRLTKKEHQLRTDYGAIQAELESAGIEKPGIRDISDAVIRIRQSKLPNPKELGNSGSFFKNPVIDLESYQELVHKFPEMPSYQVSETEVKVPAGWLIDQAGMKGYREGDAGVHQRQALVLVNYGSATGEEILQLSKMIQEKIRARFGIELEAEVNII</sequence>
<dbReference type="NCBIfam" id="NF000755">
    <property type="entry name" value="PRK00046.1"/>
    <property type="match status" value="1"/>
</dbReference>
<dbReference type="InterPro" id="IPR016169">
    <property type="entry name" value="FAD-bd_PCMH_sub2"/>
</dbReference>
<evidence type="ECO:0000256" key="13">
    <source>
        <dbReference type="ARBA" id="ARBA00022984"/>
    </source>
</evidence>
<keyword evidence="11 19" id="KW-0521">NADP</keyword>
<dbReference type="InterPro" id="IPR003170">
    <property type="entry name" value="MurB"/>
</dbReference>
<dbReference type="GO" id="GO:0008360">
    <property type="term" value="P:regulation of cell shape"/>
    <property type="evidence" value="ECO:0007669"/>
    <property type="project" value="UniProtKB-KW"/>
</dbReference>
<dbReference type="GO" id="GO:0071555">
    <property type="term" value="P:cell wall organization"/>
    <property type="evidence" value="ECO:0007669"/>
    <property type="project" value="UniProtKB-KW"/>
</dbReference>
<keyword evidence="8 19" id="KW-0132">Cell division</keyword>
<evidence type="ECO:0000256" key="12">
    <source>
        <dbReference type="ARBA" id="ARBA00022960"/>
    </source>
</evidence>
<name>A0A9X2L042_9FLAO</name>
<dbReference type="RefSeq" id="WP_241552263.1">
    <property type="nucleotide sequence ID" value="NZ_JANCNS010000003.1"/>
</dbReference>
<dbReference type="InterPro" id="IPR016167">
    <property type="entry name" value="FAD-bd_PCMH_sub1"/>
</dbReference>
<protein>
    <recommendedName>
        <fullName evidence="6 19">UDP-N-acetylenolpyruvoylglucosamine reductase</fullName>
        <ecNumber evidence="5 19">1.3.1.98</ecNumber>
    </recommendedName>
    <alternativeName>
        <fullName evidence="17 19">UDP-N-acetylmuramate dehydrogenase</fullName>
    </alternativeName>
</protein>
<dbReference type="InterPro" id="IPR006094">
    <property type="entry name" value="Oxid_FAD_bind_N"/>
</dbReference>
<dbReference type="Gene3D" id="3.30.43.10">
    <property type="entry name" value="Uridine Diphospho-n-acetylenolpyruvylglucosamine Reductase, domain 2"/>
    <property type="match status" value="1"/>
</dbReference>
<dbReference type="SUPFAM" id="SSF56176">
    <property type="entry name" value="FAD-binding/transporter-associated domain-like"/>
    <property type="match status" value="1"/>
</dbReference>
<keyword evidence="9 19" id="KW-0285">Flavoprotein</keyword>
<evidence type="ECO:0000256" key="14">
    <source>
        <dbReference type="ARBA" id="ARBA00023002"/>
    </source>
</evidence>
<dbReference type="SUPFAM" id="SSF56194">
    <property type="entry name" value="Uridine diphospho-N-Acetylenolpyruvylglucosamine reductase, MurB, C-terminal domain"/>
    <property type="match status" value="1"/>
</dbReference>
<keyword evidence="7 19" id="KW-0963">Cytoplasm</keyword>
<evidence type="ECO:0000259" key="20">
    <source>
        <dbReference type="PROSITE" id="PS51387"/>
    </source>
</evidence>
<dbReference type="GO" id="GO:0008762">
    <property type="term" value="F:UDP-N-acetylmuramate dehydrogenase activity"/>
    <property type="evidence" value="ECO:0007669"/>
    <property type="project" value="UniProtKB-UniRule"/>
</dbReference>
<comment type="cofactor">
    <cofactor evidence="1 19">
        <name>FAD</name>
        <dbReference type="ChEBI" id="CHEBI:57692"/>
    </cofactor>
</comment>
<evidence type="ECO:0000313" key="22">
    <source>
        <dbReference type="Proteomes" id="UP001155280"/>
    </source>
</evidence>
<feature type="domain" description="FAD-binding PCMH-type" evidence="20">
    <location>
        <begin position="17"/>
        <end position="186"/>
    </location>
</feature>
<evidence type="ECO:0000256" key="7">
    <source>
        <dbReference type="ARBA" id="ARBA00022490"/>
    </source>
</evidence>
<evidence type="ECO:0000256" key="9">
    <source>
        <dbReference type="ARBA" id="ARBA00022630"/>
    </source>
</evidence>
<evidence type="ECO:0000256" key="19">
    <source>
        <dbReference type="HAMAP-Rule" id="MF_00037"/>
    </source>
</evidence>
<dbReference type="InterPro" id="IPR036318">
    <property type="entry name" value="FAD-bd_PCMH-like_sf"/>
</dbReference>
<evidence type="ECO:0000256" key="2">
    <source>
        <dbReference type="ARBA" id="ARBA00003921"/>
    </source>
</evidence>
<proteinExistence type="inferred from homology"/>
<evidence type="ECO:0000256" key="8">
    <source>
        <dbReference type="ARBA" id="ARBA00022618"/>
    </source>
</evidence>
<dbReference type="PANTHER" id="PTHR21071:SF4">
    <property type="entry name" value="UDP-N-ACETYLENOLPYRUVOYLGLUCOSAMINE REDUCTASE"/>
    <property type="match status" value="1"/>
</dbReference>
<dbReference type="GO" id="GO:0051301">
    <property type="term" value="P:cell division"/>
    <property type="evidence" value="ECO:0007669"/>
    <property type="project" value="UniProtKB-KW"/>
</dbReference>
<dbReference type="Gene3D" id="3.30.465.10">
    <property type="match status" value="1"/>
</dbReference>
<dbReference type="EC" id="1.3.1.98" evidence="5 19"/>
<dbReference type="Pfam" id="PF02873">
    <property type="entry name" value="MurB_C"/>
    <property type="match status" value="1"/>
</dbReference>
<dbReference type="Gene3D" id="3.90.78.10">
    <property type="entry name" value="UDP-N-acetylenolpyruvoylglucosamine reductase, C-terminal domain"/>
    <property type="match status" value="1"/>
</dbReference>
<gene>
    <name evidence="19 21" type="primary">murB</name>
    <name evidence="21" type="ORF">MKO06_15950</name>
</gene>
<evidence type="ECO:0000256" key="4">
    <source>
        <dbReference type="ARBA" id="ARBA00004752"/>
    </source>
</evidence>
<evidence type="ECO:0000313" key="21">
    <source>
        <dbReference type="EMBL" id="MCP9201404.1"/>
    </source>
</evidence>
<dbReference type="GO" id="GO:0071949">
    <property type="term" value="F:FAD binding"/>
    <property type="evidence" value="ECO:0007669"/>
    <property type="project" value="InterPro"/>
</dbReference>
<dbReference type="GO" id="GO:0005829">
    <property type="term" value="C:cytosol"/>
    <property type="evidence" value="ECO:0007669"/>
    <property type="project" value="TreeGrafter"/>
</dbReference>
<evidence type="ECO:0000256" key="10">
    <source>
        <dbReference type="ARBA" id="ARBA00022827"/>
    </source>
</evidence>
<comment type="similarity">
    <text evidence="19">Belongs to the MurB family.</text>
</comment>
<dbReference type="EMBL" id="JANCNS010000003">
    <property type="protein sequence ID" value="MCP9201404.1"/>
    <property type="molecule type" value="Genomic_DNA"/>
</dbReference>
<feature type="active site" evidence="19">
    <location>
        <position position="333"/>
    </location>
</feature>
<evidence type="ECO:0000256" key="16">
    <source>
        <dbReference type="ARBA" id="ARBA00023316"/>
    </source>
</evidence>
<keyword evidence="15 19" id="KW-0131">Cell cycle</keyword>
<accession>A0A9X2L042</accession>
<evidence type="ECO:0000256" key="3">
    <source>
        <dbReference type="ARBA" id="ARBA00004496"/>
    </source>
</evidence>
<comment type="function">
    <text evidence="2 19">Cell wall formation.</text>
</comment>
<evidence type="ECO:0000256" key="1">
    <source>
        <dbReference type="ARBA" id="ARBA00001974"/>
    </source>
</evidence>
<comment type="pathway">
    <text evidence="4 19">Cell wall biogenesis; peptidoglycan biosynthesis.</text>
</comment>
<dbReference type="InterPro" id="IPR036635">
    <property type="entry name" value="MurB_C_sf"/>
</dbReference>
<keyword evidence="14 19" id="KW-0560">Oxidoreductase</keyword>
<dbReference type="AlphaFoldDB" id="A0A9X2L042"/>
<keyword evidence="13 19" id="KW-0573">Peptidoglycan synthesis</keyword>
<dbReference type="PROSITE" id="PS51387">
    <property type="entry name" value="FAD_PCMH"/>
    <property type="match status" value="1"/>
</dbReference>
<dbReference type="NCBIfam" id="TIGR00179">
    <property type="entry name" value="murB"/>
    <property type="match status" value="1"/>
</dbReference>
<dbReference type="GO" id="GO:0009252">
    <property type="term" value="P:peptidoglycan biosynthetic process"/>
    <property type="evidence" value="ECO:0007669"/>
    <property type="project" value="UniProtKB-UniRule"/>
</dbReference>
<evidence type="ECO:0000256" key="6">
    <source>
        <dbReference type="ARBA" id="ARBA00015188"/>
    </source>
</evidence>
<dbReference type="Pfam" id="PF01565">
    <property type="entry name" value="FAD_binding_4"/>
    <property type="match status" value="1"/>
</dbReference>
<dbReference type="InterPro" id="IPR016166">
    <property type="entry name" value="FAD-bd_PCMH"/>
</dbReference>
<evidence type="ECO:0000256" key="5">
    <source>
        <dbReference type="ARBA" id="ARBA00012518"/>
    </source>
</evidence>
<keyword evidence="22" id="KW-1185">Reference proteome</keyword>
<comment type="caution">
    <text evidence="21">The sequence shown here is derived from an EMBL/GenBank/DDBJ whole genome shotgun (WGS) entry which is preliminary data.</text>
</comment>
<dbReference type="PANTHER" id="PTHR21071">
    <property type="entry name" value="UDP-N-ACETYLENOLPYRUVOYLGLUCOSAMINE REDUCTASE"/>
    <property type="match status" value="1"/>
</dbReference>
<keyword evidence="16 19" id="KW-0961">Cell wall biogenesis/degradation</keyword>
<keyword evidence="10 19" id="KW-0274">FAD</keyword>
<evidence type="ECO:0000256" key="17">
    <source>
        <dbReference type="ARBA" id="ARBA00031026"/>
    </source>
</evidence>
<keyword evidence="12 19" id="KW-0133">Cell shape</keyword>
<comment type="subcellular location">
    <subcellularLocation>
        <location evidence="3 19">Cytoplasm</location>
    </subcellularLocation>
</comment>
<evidence type="ECO:0000256" key="18">
    <source>
        <dbReference type="ARBA" id="ARBA00048914"/>
    </source>
</evidence>
<organism evidence="21 22">
    <name type="scientific">Christiangramia oceanisediminis</name>
    <dbReference type="NCBI Taxonomy" id="2920386"/>
    <lineage>
        <taxon>Bacteria</taxon>
        <taxon>Pseudomonadati</taxon>
        <taxon>Bacteroidota</taxon>
        <taxon>Flavobacteriia</taxon>
        <taxon>Flavobacteriales</taxon>
        <taxon>Flavobacteriaceae</taxon>
        <taxon>Christiangramia</taxon>
    </lineage>
</organism>
<evidence type="ECO:0000256" key="11">
    <source>
        <dbReference type="ARBA" id="ARBA00022857"/>
    </source>
</evidence>
<feature type="active site" description="Proton donor" evidence="19">
    <location>
        <position position="237"/>
    </location>
</feature>
<reference evidence="21" key="1">
    <citation type="submission" date="2022-07" db="EMBL/GenBank/DDBJ databases">
        <title>Gramela sediminis sp. nov., isolated from deep-sea sediment of the Indian Ocean.</title>
        <authorList>
            <person name="Shi H."/>
        </authorList>
    </citation>
    <scope>NUCLEOTIDE SEQUENCE</scope>
    <source>
        <strain evidence="21">GC03-9</strain>
    </source>
</reference>
<dbReference type="Proteomes" id="UP001155280">
    <property type="component" value="Unassembled WGS sequence"/>
</dbReference>
<dbReference type="HAMAP" id="MF_00037">
    <property type="entry name" value="MurB"/>
    <property type="match status" value="1"/>
</dbReference>
<dbReference type="NCBIfam" id="NF010478">
    <property type="entry name" value="PRK13903.1"/>
    <property type="match status" value="1"/>
</dbReference>
<feature type="active site" evidence="19">
    <location>
        <position position="162"/>
    </location>
</feature>
<dbReference type="InterPro" id="IPR011601">
    <property type="entry name" value="MurB_C"/>
</dbReference>
<evidence type="ECO:0000256" key="15">
    <source>
        <dbReference type="ARBA" id="ARBA00023306"/>
    </source>
</evidence>
<comment type="catalytic activity">
    <reaction evidence="18 19">
        <text>UDP-N-acetyl-alpha-D-muramate + NADP(+) = UDP-N-acetyl-3-O-(1-carboxyvinyl)-alpha-D-glucosamine + NADPH + H(+)</text>
        <dbReference type="Rhea" id="RHEA:12248"/>
        <dbReference type="ChEBI" id="CHEBI:15378"/>
        <dbReference type="ChEBI" id="CHEBI:57783"/>
        <dbReference type="ChEBI" id="CHEBI:58349"/>
        <dbReference type="ChEBI" id="CHEBI:68483"/>
        <dbReference type="ChEBI" id="CHEBI:70757"/>
        <dbReference type="EC" id="1.3.1.98"/>
    </reaction>
</comment>